<dbReference type="Pfam" id="PF25753">
    <property type="entry name" value="SF0329"/>
    <property type="match status" value="1"/>
</dbReference>
<dbReference type="AlphaFoldDB" id="A0A098ERE1"/>
<dbReference type="Proteomes" id="UP000043699">
    <property type="component" value="Unassembled WGS sequence"/>
</dbReference>
<dbReference type="EMBL" id="CCXS01000001">
    <property type="protein sequence ID" value="CEG24365.1"/>
    <property type="molecule type" value="Genomic_DNA"/>
</dbReference>
<name>A0A098ERE1_9BACL</name>
<accession>A0A098ERE1</accession>
<proteinExistence type="predicted"/>
<gene>
    <name evidence="1" type="ORF">BN1080_03390</name>
</gene>
<organism evidence="1 2">
    <name type="scientific">Planococcus massiliensis</name>
    <dbReference type="NCBI Taxonomy" id="1499687"/>
    <lineage>
        <taxon>Bacteria</taxon>
        <taxon>Bacillati</taxon>
        <taxon>Bacillota</taxon>
        <taxon>Bacilli</taxon>
        <taxon>Bacillales</taxon>
        <taxon>Caryophanaceae</taxon>
        <taxon>Planococcus</taxon>
    </lineage>
</organism>
<reference evidence="1 2" key="1">
    <citation type="submission" date="2014-09" db="EMBL/GenBank/DDBJ databases">
        <authorList>
            <person name="Urmite Genomes Urmite Genomes"/>
        </authorList>
    </citation>
    <scope>NUCLEOTIDE SEQUENCE [LARGE SCALE GENOMIC DNA]</scope>
    <source>
        <strain evidence="1 2">ES2</strain>
    </source>
</reference>
<sequence>MYSPKWSKAKKNLKSLTCESLAGRVDYQVINYRKAHDGLGRAVITVDGKELLSMCTITAEREEYEKEWTLRHSQEFYEFDDVDENIWIQDIAHHLLKQEGIYGQYDFFEALESYFNAPISESLASKNHIIRILILVDRRVGKRTLLKMEKRIVHEHEWIRNVYKLRCEAEGILTV</sequence>
<evidence type="ECO:0000313" key="1">
    <source>
        <dbReference type="EMBL" id="CEG24365.1"/>
    </source>
</evidence>
<dbReference type="RefSeq" id="WP_052653976.1">
    <property type="nucleotide sequence ID" value="NZ_CCXS01000001.1"/>
</dbReference>
<evidence type="ECO:0000313" key="2">
    <source>
        <dbReference type="Proteomes" id="UP000043699"/>
    </source>
</evidence>
<keyword evidence="2" id="KW-1185">Reference proteome</keyword>
<dbReference type="InterPro" id="IPR057955">
    <property type="entry name" value="SF0329-like"/>
</dbReference>
<dbReference type="STRING" id="1499687.BN1080_03390"/>
<dbReference type="OrthoDB" id="9815878at2"/>
<protein>
    <submittedName>
        <fullName evidence="1">Uncharacterized protein</fullName>
    </submittedName>
</protein>